<feature type="transmembrane region" description="Helical" evidence="1">
    <location>
        <begin position="96"/>
        <end position="115"/>
    </location>
</feature>
<sequence>MVGWRPQKCPLLLLAGVAAAGADASAGVDAAEFVSLLQLAPATVLEHARGLDGHGNESRAITAAVGGAPVTAPVIARRGPHPGTLPAETLVRDKQTWLLLELFGAGVFGMDRFFLGGWNIPMGLMKLLWNIPLLGLWSTIDRITIISNALTMASSVTVLDMSCGFHQEHLERAYVLGAIGGIASLVMLGIVLLVGAHFVWTALQGPGTNIDQIALGCLASIAGINLAISFSVPLLALSVPAAIGLAARAMIRACLPHEHSPEPMRINVVKAIGGEHLCVIEADPAWVVVRLKIAIRSVLGVQTQLQRLVYRNRPLLDSEKLNDHLVISRAEYLHGMLAGKREPKIFDVGLMQYQSIPEASPASSADCMADAGARVDEQ</sequence>
<evidence type="ECO:0000313" key="4">
    <source>
        <dbReference type="EMBL" id="CAD9139405.1"/>
    </source>
</evidence>
<keyword evidence="2" id="KW-0732">Signal</keyword>
<dbReference type="Gene3D" id="3.10.20.90">
    <property type="entry name" value="Phosphatidylinositol 3-kinase Catalytic Subunit, Chain A, domain 1"/>
    <property type="match status" value="1"/>
</dbReference>
<feature type="signal peptide" evidence="2">
    <location>
        <begin position="1"/>
        <end position="24"/>
    </location>
</feature>
<dbReference type="AlphaFoldDB" id="A0A7S1MSE9"/>
<evidence type="ECO:0000256" key="1">
    <source>
        <dbReference type="SAM" id="Phobius"/>
    </source>
</evidence>
<proteinExistence type="predicted"/>
<organism evidence="4">
    <name type="scientific">Alexandrium catenella</name>
    <name type="common">Red tide dinoflagellate</name>
    <name type="synonym">Gonyaulax catenella</name>
    <dbReference type="NCBI Taxonomy" id="2925"/>
    <lineage>
        <taxon>Eukaryota</taxon>
        <taxon>Sar</taxon>
        <taxon>Alveolata</taxon>
        <taxon>Dinophyceae</taxon>
        <taxon>Gonyaulacales</taxon>
        <taxon>Pyrocystaceae</taxon>
        <taxon>Alexandrium</taxon>
    </lineage>
</organism>
<gene>
    <name evidence="4" type="ORF">ACAT0790_LOCUS26185</name>
</gene>
<dbReference type="PROSITE" id="PS50053">
    <property type="entry name" value="UBIQUITIN_2"/>
    <property type="match status" value="1"/>
</dbReference>
<feature type="transmembrane region" description="Helical" evidence="1">
    <location>
        <begin position="212"/>
        <end position="228"/>
    </location>
</feature>
<evidence type="ECO:0000259" key="3">
    <source>
        <dbReference type="PROSITE" id="PS50053"/>
    </source>
</evidence>
<keyword evidence="1" id="KW-0812">Transmembrane</keyword>
<name>A0A7S1MSE9_ALECA</name>
<feature type="transmembrane region" description="Helical" evidence="1">
    <location>
        <begin position="173"/>
        <end position="200"/>
    </location>
</feature>
<protein>
    <recommendedName>
        <fullName evidence="3">Ubiquitin-like domain-containing protein</fullName>
    </recommendedName>
</protein>
<keyword evidence="1" id="KW-0472">Membrane</keyword>
<feature type="chain" id="PRO_5031077089" description="Ubiquitin-like domain-containing protein" evidence="2">
    <location>
        <begin position="25"/>
        <end position="378"/>
    </location>
</feature>
<dbReference type="SUPFAM" id="SSF54236">
    <property type="entry name" value="Ubiquitin-like"/>
    <property type="match status" value="1"/>
</dbReference>
<accession>A0A7S1MSE9</accession>
<dbReference type="InterPro" id="IPR029071">
    <property type="entry name" value="Ubiquitin-like_domsf"/>
</dbReference>
<evidence type="ECO:0000256" key="2">
    <source>
        <dbReference type="SAM" id="SignalP"/>
    </source>
</evidence>
<feature type="domain" description="Ubiquitin-like" evidence="3">
    <location>
        <begin position="264"/>
        <end position="323"/>
    </location>
</feature>
<dbReference type="CDD" id="cd17039">
    <property type="entry name" value="Ubl_ubiquitin_like"/>
    <property type="match status" value="1"/>
</dbReference>
<keyword evidence="1" id="KW-1133">Transmembrane helix</keyword>
<reference evidence="4" key="1">
    <citation type="submission" date="2021-01" db="EMBL/GenBank/DDBJ databases">
        <authorList>
            <person name="Corre E."/>
            <person name="Pelletier E."/>
            <person name="Niang G."/>
            <person name="Scheremetjew M."/>
            <person name="Finn R."/>
            <person name="Kale V."/>
            <person name="Holt S."/>
            <person name="Cochrane G."/>
            <person name="Meng A."/>
            <person name="Brown T."/>
            <person name="Cohen L."/>
        </authorList>
    </citation>
    <scope>NUCLEOTIDE SEQUENCE</scope>
    <source>
        <strain evidence="4">OF101</strain>
    </source>
</reference>
<dbReference type="EMBL" id="HBGE01043363">
    <property type="protein sequence ID" value="CAD9139405.1"/>
    <property type="molecule type" value="Transcribed_RNA"/>
</dbReference>
<dbReference type="InterPro" id="IPR000626">
    <property type="entry name" value="Ubiquitin-like_dom"/>
</dbReference>